<gene>
    <name evidence="3" type="ORF">niasHT_027917</name>
</gene>
<evidence type="ECO:0000256" key="2">
    <source>
        <dbReference type="SAM" id="MobiDB-lite"/>
    </source>
</evidence>
<feature type="compositionally biased region" description="Basic and acidic residues" evidence="2">
    <location>
        <begin position="433"/>
        <end position="449"/>
    </location>
</feature>
<dbReference type="InterPro" id="IPR053134">
    <property type="entry name" value="RNA-dir_DNA_polymerase"/>
</dbReference>
<sequence length="642" mass="72397">MFSFSGGDPPNQSAAASNNAQTDPEGLSNDLPELSVVDKLMFAGKILSTPARLSDVDKLHTDLVRTEDGVNRMTRHLNRKINQTNRDLTELKDNTQTLITQVNTLANGYNAVQMLQNPNQSPRANNPPVLNWATPSPLRNPNNSFGNANTSVVEAIIPLGNNEKDSQDEEFELNPSGFHHVNMLFTESSPSFTIFSGTSPLEFDRWARKFTDLLDCNGRKWDDSEKVARLKACLDGEPRRIFDNLLPAHKATSSEAIQKIKDNLDTPQNKELTYQALSMCKQREGETVDEFSARLIPLIEATTADLTVSASEEVLCRAFLEKLNPNLKFLTRTLSGPVRRDFNILRMNAREAEMMHREIPKSIPAPLFPISEQQNPRFNNTEPPNHPEGNFRTWAPTGSNRELIGPRQWNRNNWDNNAQASRGSFNTSNNRPQNDRRWNNRSSRNDKRWNNQAPQNDRRWNARPVCNYCGKYDLGSCTAGEHDIVTTSDTPVSSKPHRTPFKYRDELQKHIDQLLAFGVMVESDTPWVSNIVLVQKKDGGLRPCIDFRKLNEHGLRLDRTNAFGQQQSQQPRTPSFQFQNRHFPALQTTGPSDQAGPSGSGGQQRGAPTLAPQYGRGQGRRGPDNQWMHYGGNPKRQKGGRR</sequence>
<comment type="caution">
    <text evidence="3">The sequence shown here is derived from an EMBL/GenBank/DDBJ whole genome shotgun (WGS) entry which is preliminary data.</text>
</comment>
<proteinExistence type="predicted"/>
<feature type="region of interest" description="Disordered" evidence="2">
    <location>
        <begin position="369"/>
        <end position="457"/>
    </location>
</feature>
<dbReference type="EMBL" id="JBICBT010000996">
    <property type="protein sequence ID" value="KAL3088774.1"/>
    <property type="molecule type" value="Genomic_DNA"/>
</dbReference>
<feature type="region of interest" description="Disordered" evidence="2">
    <location>
        <begin position="1"/>
        <end position="30"/>
    </location>
</feature>
<feature type="compositionally biased region" description="Low complexity" evidence="2">
    <location>
        <begin position="11"/>
        <end position="21"/>
    </location>
</feature>
<dbReference type="AlphaFoldDB" id="A0ABD2JDR8"/>
<feature type="compositionally biased region" description="Polar residues" evidence="2">
    <location>
        <begin position="409"/>
        <end position="432"/>
    </location>
</feature>
<evidence type="ECO:0008006" key="5">
    <source>
        <dbReference type="Google" id="ProtNLM"/>
    </source>
</evidence>
<accession>A0ABD2JDR8</accession>
<feature type="compositionally biased region" description="Polar residues" evidence="2">
    <location>
        <begin position="371"/>
        <end position="383"/>
    </location>
</feature>
<keyword evidence="4" id="KW-1185">Reference proteome</keyword>
<feature type="compositionally biased region" description="Polar residues" evidence="2">
    <location>
        <begin position="585"/>
        <end position="597"/>
    </location>
</feature>
<reference evidence="3 4" key="1">
    <citation type="submission" date="2024-10" db="EMBL/GenBank/DDBJ databases">
        <authorList>
            <person name="Kim D."/>
        </authorList>
    </citation>
    <scope>NUCLEOTIDE SEQUENCE [LARGE SCALE GENOMIC DNA]</scope>
    <source>
        <strain evidence="3">BH-2024</strain>
    </source>
</reference>
<dbReference type="Proteomes" id="UP001620626">
    <property type="component" value="Unassembled WGS sequence"/>
</dbReference>
<feature type="coiled-coil region" evidence="1">
    <location>
        <begin position="74"/>
        <end position="101"/>
    </location>
</feature>
<dbReference type="PANTHER" id="PTHR24559:SF444">
    <property type="entry name" value="REVERSE TRANSCRIPTASE DOMAIN-CONTAINING PROTEIN"/>
    <property type="match status" value="1"/>
</dbReference>
<evidence type="ECO:0000313" key="4">
    <source>
        <dbReference type="Proteomes" id="UP001620626"/>
    </source>
</evidence>
<keyword evidence="1" id="KW-0175">Coiled coil</keyword>
<dbReference type="Gene3D" id="3.10.10.10">
    <property type="entry name" value="HIV Type 1 Reverse Transcriptase, subunit A, domain 1"/>
    <property type="match status" value="1"/>
</dbReference>
<evidence type="ECO:0000256" key="1">
    <source>
        <dbReference type="SAM" id="Coils"/>
    </source>
</evidence>
<evidence type="ECO:0000313" key="3">
    <source>
        <dbReference type="EMBL" id="KAL3088774.1"/>
    </source>
</evidence>
<name>A0ABD2JDR8_9BILA</name>
<dbReference type="InterPro" id="IPR043502">
    <property type="entry name" value="DNA/RNA_pol_sf"/>
</dbReference>
<dbReference type="PANTHER" id="PTHR24559">
    <property type="entry name" value="TRANSPOSON TY3-I GAG-POL POLYPROTEIN"/>
    <property type="match status" value="1"/>
</dbReference>
<dbReference type="SUPFAM" id="SSF56672">
    <property type="entry name" value="DNA/RNA polymerases"/>
    <property type="match status" value="1"/>
</dbReference>
<feature type="region of interest" description="Disordered" evidence="2">
    <location>
        <begin position="585"/>
        <end position="642"/>
    </location>
</feature>
<protein>
    <recommendedName>
        <fullName evidence="5">Retrotransposon gag domain-containing protein</fullName>
    </recommendedName>
</protein>
<organism evidence="3 4">
    <name type="scientific">Heterodera trifolii</name>
    <dbReference type="NCBI Taxonomy" id="157864"/>
    <lineage>
        <taxon>Eukaryota</taxon>
        <taxon>Metazoa</taxon>
        <taxon>Ecdysozoa</taxon>
        <taxon>Nematoda</taxon>
        <taxon>Chromadorea</taxon>
        <taxon>Rhabditida</taxon>
        <taxon>Tylenchina</taxon>
        <taxon>Tylenchomorpha</taxon>
        <taxon>Tylenchoidea</taxon>
        <taxon>Heteroderidae</taxon>
        <taxon>Heteroderinae</taxon>
        <taxon>Heterodera</taxon>
    </lineage>
</organism>